<gene>
    <name evidence="2" type="ORF">ACMD2_24670</name>
</gene>
<dbReference type="AlphaFoldDB" id="A0A199UPL6"/>
<evidence type="ECO:0000313" key="3">
    <source>
        <dbReference type="Proteomes" id="UP000092600"/>
    </source>
</evidence>
<accession>A0A199UPL6</accession>
<dbReference type="Proteomes" id="UP000092600">
    <property type="component" value="Unassembled WGS sequence"/>
</dbReference>
<feature type="region of interest" description="Disordered" evidence="1">
    <location>
        <begin position="1"/>
        <end position="33"/>
    </location>
</feature>
<evidence type="ECO:0000313" key="2">
    <source>
        <dbReference type="EMBL" id="OAY66738.1"/>
    </source>
</evidence>
<evidence type="ECO:0000256" key="1">
    <source>
        <dbReference type="SAM" id="MobiDB-lite"/>
    </source>
</evidence>
<name>A0A199UPL6_ANACO</name>
<dbReference type="EMBL" id="LSRQ01005977">
    <property type="protein sequence ID" value="OAY66738.1"/>
    <property type="molecule type" value="Genomic_DNA"/>
</dbReference>
<sequence>MNTFAKTLTNKPSLGNRHADSRQMLPRRSSGSQIQGKDLEMINNAGLKCQHPRQLRTKGVLNKAAPPKALEGMLRGGWMSFVKIRIWQRFVFTSELTSDFTCILTSDLTCILTSELHKFSGQRFVFTCELISELTSFVFTGEHFEFTCESATTHTGWCATAFRITAPRSLQSTLLGTFT</sequence>
<protein>
    <submittedName>
        <fullName evidence="2">Uncharacterized protein</fullName>
    </submittedName>
</protein>
<feature type="non-terminal residue" evidence="2">
    <location>
        <position position="179"/>
    </location>
</feature>
<organism evidence="2 3">
    <name type="scientific">Ananas comosus</name>
    <name type="common">Pineapple</name>
    <name type="synonym">Ananas ananas</name>
    <dbReference type="NCBI Taxonomy" id="4615"/>
    <lineage>
        <taxon>Eukaryota</taxon>
        <taxon>Viridiplantae</taxon>
        <taxon>Streptophyta</taxon>
        <taxon>Embryophyta</taxon>
        <taxon>Tracheophyta</taxon>
        <taxon>Spermatophyta</taxon>
        <taxon>Magnoliopsida</taxon>
        <taxon>Liliopsida</taxon>
        <taxon>Poales</taxon>
        <taxon>Bromeliaceae</taxon>
        <taxon>Bromelioideae</taxon>
        <taxon>Ananas</taxon>
    </lineage>
</organism>
<comment type="caution">
    <text evidence="2">The sequence shown here is derived from an EMBL/GenBank/DDBJ whole genome shotgun (WGS) entry which is preliminary data.</text>
</comment>
<proteinExistence type="predicted"/>
<feature type="compositionally biased region" description="Polar residues" evidence="1">
    <location>
        <begin position="1"/>
        <end position="13"/>
    </location>
</feature>
<reference evidence="2 3" key="1">
    <citation type="journal article" date="2016" name="DNA Res.">
        <title>The draft genome of MD-2 pineapple using hybrid error correction of long reads.</title>
        <authorList>
            <person name="Redwan R.M."/>
            <person name="Saidin A."/>
            <person name="Kumar S.V."/>
        </authorList>
    </citation>
    <scope>NUCLEOTIDE SEQUENCE [LARGE SCALE GENOMIC DNA]</scope>
    <source>
        <strain evidence="3">cv. MD2</strain>
        <tissue evidence="2">Leaf</tissue>
    </source>
</reference>